<dbReference type="AlphaFoldDB" id="A0A4Y2HAE8"/>
<accession>A0A4Y2HAE8</accession>
<evidence type="ECO:0000313" key="2">
    <source>
        <dbReference type="Proteomes" id="UP000499080"/>
    </source>
</evidence>
<dbReference type="OrthoDB" id="10503859at2759"/>
<reference evidence="1 2" key="1">
    <citation type="journal article" date="2019" name="Sci. Rep.">
        <title>Orb-weaving spider Araneus ventricosus genome elucidates the spidroin gene catalogue.</title>
        <authorList>
            <person name="Kono N."/>
            <person name="Nakamura H."/>
            <person name="Ohtoshi R."/>
            <person name="Moran D.A.P."/>
            <person name="Shinohara A."/>
            <person name="Yoshida Y."/>
            <person name="Fujiwara M."/>
            <person name="Mori M."/>
            <person name="Tomita M."/>
            <person name="Arakawa K."/>
        </authorList>
    </citation>
    <scope>NUCLEOTIDE SEQUENCE [LARGE SCALE GENOMIC DNA]</scope>
</reference>
<organism evidence="1 2">
    <name type="scientific">Araneus ventricosus</name>
    <name type="common">Orbweaver spider</name>
    <name type="synonym">Epeira ventricosa</name>
    <dbReference type="NCBI Taxonomy" id="182803"/>
    <lineage>
        <taxon>Eukaryota</taxon>
        <taxon>Metazoa</taxon>
        <taxon>Ecdysozoa</taxon>
        <taxon>Arthropoda</taxon>
        <taxon>Chelicerata</taxon>
        <taxon>Arachnida</taxon>
        <taxon>Araneae</taxon>
        <taxon>Araneomorphae</taxon>
        <taxon>Entelegynae</taxon>
        <taxon>Araneoidea</taxon>
        <taxon>Araneidae</taxon>
        <taxon>Araneus</taxon>
    </lineage>
</organism>
<dbReference type="Proteomes" id="UP000499080">
    <property type="component" value="Unassembled WGS sequence"/>
</dbReference>
<gene>
    <name evidence="1" type="ORF">AVEN_96161_1</name>
</gene>
<evidence type="ECO:0000313" key="1">
    <source>
        <dbReference type="EMBL" id="GBM61564.1"/>
    </source>
</evidence>
<comment type="caution">
    <text evidence="1">The sequence shown here is derived from an EMBL/GenBank/DDBJ whole genome shotgun (WGS) entry which is preliminary data.</text>
</comment>
<dbReference type="EMBL" id="BGPR01001773">
    <property type="protein sequence ID" value="GBM61564.1"/>
    <property type="molecule type" value="Genomic_DNA"/>
</dbReference>
<name>A0A4Y2HAE8_ARAVE</name>
<keyword evidence="2" id="KW-1185">Reference proteome</keyword>
<proteinExistence type="predicted"/>
<protein>
    <submittedName>
        <fullName evidence="1">Uncharacterized protein</fullName>
    </submittedName>
</protein>
<dbReference type="GO" id="GO:0003676">
    <property type="term" value="F:nucleic acid binding"/>
    <property type="evidence" value="ECO:0007669"/>
    <property type="project" value="InterPro"/>
</dbReference>
<dbReference type="Gene3D" id="3.30.420.10">
    <property type="entry name" value="Ribonuclease H-like superfamily/Ribonuclease H"/>
    <property type="match status" value="1"/>
</dbReference>
<dbReference type="InterPro" id="IPR036397">
    <property type="entry name" value="RNaseH_sf"/>
</dbReference>
<sequence>MAMEHFVDRRSPFPSPRFCQYSKLQNMGKRESVPNATIASSFSIGHCVVRVYGSIYHWSVLFRGDWFFGSCNLYSQRTRYESLLRNQLIPARQQRGCVNSTIFVQDGAPPHIATPVKQLLNLHFGNDRIISRHFLTA</sequence>